<dbReference type="GO" id="GO:0022857">
    <property type="term" value="F:transmembrane transporter activity"/>
    <property type="evidence" value="ECO:0007669"/>
    <property type="project" value="InterPro"/>
</dbReference>
<accession>A0A381VDL0</accession>
<sequence>MSEPEINQTETVTTTPASGREILAWAFYDFANSGYSTVVLTTIYSAYFVGVVAANIDQQSPGTATLLWTLSIGIANFFVLVSAPVLGAIADYRANKKTFLLITTIACVLSTGLLGLAGPGFVALAVLFVIVSNIAFASGENFIASFLPEIARTENMGKISGYGWSLGYFGGLLTLGVCLAYINWSESQGLDATHYVPMSLLFTAIIFASTAAPTFIWLKERAIQRAVPTGFSYLRAGFTKVKQTFALSAQLPDLFRFLMCLTLFQAGVSTVVVVAAIYAQEVLGFDSQQLIILIMVVNLTAAAGAFAFGFAQDRWGSVPSLTGALLVWIVAIILTLLADQERDVWIAGNLIGLAMGATQAGGRALVGRLTPESRNAEFFGLWGLASRAAAILGPVSYGIVNRITDGNYQVAMFTTLGFFIAGLVLLLTVNEKRGQLAGRSFSAE</sequence>
<dbReference type="Gene3D" id="1.20.1250.20">
    <property type="entry name" value="MFS general substrate transporter like domains"/>
    <property type="match status" value="2"/>
</dbReference>
<evidence type="ECO:0000256" key="5">
    <source>
        <dbReference type="ARBA" id="ARBA00023136"/>
    </source>
</evidence>
<keyword evidence="5 6" id="KW-0472">Membrane</keyword>
<feature type="transmembrane region" description="Helical" evidence="6">
    <location>
        <begin position="35"/>
        <end position="54"/>
    </location>
</feature>
<reference evidence="8" key="1">
    <citation type="submission" date="2018-05" db="EMBL/GenBank/DDBJ databases">
        <authorList>
            <person name="Lanie J.A."/>
            <person name="Ng W.-L."/>
            <person name="Kazmierczak K.M."/>
            <person name="Andrzejewski T.M."/>
            <person name="Davidsen T.M."/>
            <person name="Wayne K.J."/>
            <person name="Tettelin H."/>
            <person name="Glass J.I."/>
            <person name="Rusch D."/>
            <person name="Podicherti R."/>
            <person name="Tsui H.-C.T."/>
            <person name="Winkler M.E."/>
        </authorList>
    </citation>
    <scope>NUCLEOTIDE SEQUENCE</scope>
</reference>
<protein>
    <recommendedName>
        <fullName evidence="7">Major facilitator superfamily (MFS) profile domain-containing protein</fullName>
    </recommendedName>
</protein>
<evidence type="ECO:0000256" key="2">
    <source>
        <dbReference type="ARBA" id="ARBA00022448"/>
    </source>
</evidence>
<dbReference type="PANTHER" id="PTHR23519:SF1">
    <property type="entry name" value="AUTOPHAGY-RELATED PROTEIN 22"/>
    <property type="match status" value="1"/>
</dbReference>
<feature type="transmembrane region" description="Helical" evidence="6">
    <location>
        <begin position="66"/>
        <end position="86"/>
    </location>
</feature>
<dbReference type="Pfam" id="PF11700">
    <property type="entry name" value="ATG22"/>
    <property type="match status" value="1"/>
</dbReference>
<dbReference type="PROSITE" id="PS50850">
    <property type="entry name" value="MFS"/>
    <property type="match status" value="1"/>
</dbReference>
<organism evidence="8">
    <name type="scientific">marine metagenome</name>
    <dbReference type="NCBI Taxonomy" id="408172"/>
    <lineage>
        <taxon>unclassified sequences</taxon>
        <taxon>metagenomes</taxon>
        <taxon>ecological metagenomes</taxon>
    </lineage>
</organism>
<feature type="transmembrane region" description="Helical" evidence="6">
    <location>
        <begin position="378"/>
        <end position="400"/>
    </location>
</feature>
<name>A0A381VDL0_9ZZZZ</name>
<dbReference type="InterPro" id="IPR050495">
    <property type="entry name" value="ATG22/LtaA_families"/>
</dbReference>
<dbReference type="AlphaFoldDB" id="A0A381VDL0"/>
<evidence type="ECO:0000256" key="1">
    <source>
        <dbReference type="ARBA" id="ARBA00004127"/>
    </source>
</evidence>
<dbReference type="PANTHER" id="PTHR23519">
    <property type="entry name" value="AUTOPHAGY-RELATED PROTEIN 22"/>
    <property type="match status" value="1"/>
</dbReference>
<feature type="transmembrane region" description="Helical" evidence="6">
    <location>
        <begin position="318"/>
        <end position="338"/>
    </location>
</feature>
<dbReference type="InterPro" id="IPR020846">
    <property type="entry name" value="MFS_dom"/>
</dbReference>
<feature type="transmembrane region" description="Helical" evidence="6">
    <location>
        <begin position="406"/>
        <end position="429"/>
    </location>
</feature>
<feature type="transmembrane region" description="Helical" evidence="6">
    <location>
        <begin position="290"/>
        <end position="311"/>
    </location>
</feature>
<evidence type="ECO:0000259" key="7">
    <source>
        <dbReference type="PROSITE" id="PS50850"/>
    </source>
</evidence>
<feature type="transmembrane region" description="Helical" evidence="6">
    <location>
        <begin position="98"/>
        <end position="117"/>
    </location>
</feature>
<evidence type="ECO:0000313" key="8">
    <source>
        <dbReference type="EMBL" id="SVA38131.1"/>
    </source>
</evidence>
<feature type="transmembrane region" description="Helical" evidence="6">
    <location>
        <begin position="194"/>
        <end position="218"/>
    </location>
</feature>
<keyword evidence="3 6" id="KW-0812">Transmembrane</keyword>
<gene>
    <name evidence="8" type="ORF">METZ01_LOCUS90985</name>
</gene>
<dbReference type="InterPro" id="IPR036259">
    <property type="entry name" value="MFS_trans_sf"/>
</dbReference>
<feature type="transmembrane region" description="Helical" evidence="6">
    <location>
        <begin position="257"/>
        <end position="278"/>
    </location>
</feature>
<keyword evidence="2" id="KW-0813">Transport</keyword>
<dbReference type="InterPro" id="IPR024671">
    <property type="entry name" value="Atg22-like"/>
</dbReference>
<dbReference type="SUPFAM" id="SSF103473">
    <property type="entry name" value="MFS general substrate transporter"/>
    <property type="match status" value="1"/>
</dbReference>
<dbReference type="EMBL" id="UINC01008474">
    <property type="protein sequence ID" value="SVA38131.1"/>
    <property type="molecule type" value="Genomic_DNA"/>
</dbReference>
<feature type="domain" description="Major facilitator superfamily (MFS) profile" evidence="7">
    <location>
        <begin position="254"/>
        <end position="444"/>
    </location>
</feature>
<proteinExistence type="predicted"/>
<feature type="transmembrane region" description="Helical" evidence="6">
    <location>
        <begin position="123"/>
        <end position="147"/>
    </location>
</feature>
<evidence type="ECO:0000256" key="6">
    <source>
        <dbReference type="SAM" id="Phobius"/>
    </source>
</evidence>
<evidence type="ECO:0000256" key="4">
    <source>
        <dbReference type="ARBA" id="ARBA00022989"/>
    </source>
</evidence>
<keyword evidence="4 6" id="KW-1133">Transmembrane helix</keyword>
<feature type="transmembrane region" description="Helical" evidence="6">
    <location>
        <begin position="344"/>
        <end position="366"/>
    </location>
</feature>
<evidence type="ECO:0000256" key="3">
    <source>
        <dbReference type="ARBA" id="ARBA00022692"/>
    </source>
</evidence>
<feature type="transmembrane region" description="Helical" evidence="6">
    <location>
        <begin position="159"/>
        <end position="182"/>
    </location>
</feature>
<comment type="subcellular location">
    <subcellularLocation>
        <location evidence="1">Endomembrane system</location>
        <topology evidence="1">Multi-pass membrane protein</topology>
    </subcellularLocation>
</comment>
<dbReference type="GO" id="GO:0012505">
    <property type="term" value="C:endomembrane system"/>
    <property type="evidence" value="ECO:0007669"/>
    <property type="project" value="UniProtKB-SubCell"/>
</dbReference>